<protein>
    <recommendedName>
        <fullName evidence="2">SCP domain-containing protein</fullName>
    </recommendedName>
</protein>
<accession>K2GES0</accession>
<dbReference type="Pfam" id="PF00188">
    <property type="entry name" value="CAP"/>
    <property type="match status" value="1"/>
</dbReference>
<evidence type="ECO:0000313" key="3">
    <source>
        <dbReference type="EMBL" id="EKE28754.1"/>
    </source>
</evidence>
<evidence type="ECO:0000256" key="1">
    <source>
        <dbReference type="SAM" id="SignalP"/>
    </source>
</evidence>
<gene>
    <name evidence="3" type="ORF">ACD_3C00018G0003</name>
</gene>
<keyword evidence="1" id="KW-0732">Signal</keyword>
<dbReference type="SUPFAM" id="SSF55797">
    <property type="entry name" value="PR-1-like"/>
    <property type="match status" value="1"/>
</dbReference>
<dbReference type="InterPro" id="IPR035940">
    <property type="entry name" value="CAP_sf"/>
</dbReference>
<feature type="signal peptide" evidence="1">
    <location>
        <begin position="1"/>
        <end position="22"/>
    </location>
</feature>
<dbReference type="AlphaFoldDB" id="K2GES0"/>
<proteinExistence type="predicted"/>
<evidence type="ECO:0000259" key="2">
    <source>
        <dbReference type="Pfam" id="PF00188"/>
    </source>
</evidence>
<reference evidence="3" key="1">
    <citation type="journal article" date="2012" name="Science">
        <title>Fermentation, hydrogen, and sulfur metabolism in multiple uncultivated bacterial phyla.</title>
        <authorList>
            <person name="Wrighton K.C."/>
            <person name="Thomas B.C."/>
            <person name="Sharon I."/>
            <person name="Miller C.S."/>
            <person name="Castelle C.J."/>
            <person name="VerBerkmoes N.C."/>
            <person name="Wilkins M.J."/>
            <person name="Hettich R.L."/>
            <person name="Lipton M.S."/>
            <person name="Williams K.H."/>
            <person name="Long P.E."/>
            <person name="Banfield J.F."/>
        </authorList>
    </citation>
    <scope>NUCLEOTIDE SEQUENCE [LARGE SCALE GENOMIC DNA]</scope>
</reference>
<name>K2GES0_9BACT</name>
<dbReference type="Gene3D" id="3.40.33.10">
    <property type="entry name" value="CAP"/>
    <property type="match status" value="1"/>
</dbReference>
<feature type="domain" description="SCP" evidence="2">
    <location>
        <begin position="37"/>
        <end position="180"/>
    </location>
</feature>
<dbReference type="EMBL" id="AMFJ01000292">
    <property type="protein sequence ID" value="EKE28754.1"/>
    <property type="molecule type" value="Genomic_DNA"/>
</dbReference>
<comment type="caution">
    <text evidence="3">The sequence shown here is derived from an EMBL/GenBank/DDBJ whole genome shotgun (WGS) entry which is preliminary data.</text>
</comment>
<sequence>MKLKSFLFLFAISLLFFSRTSASYDISVIQQNWLGWTNEVRENAWVKNLIVNENLNSTALSWSEYSKTKWHIDHKRPWQKAYYDFKKITNWFSSKWVSFKKVKANTFSESIGWNNYRCTKEDCTQDISKAVYKTFEMYMREKGKKYKPHYNSIMNPLFSQIWVGITLDESKRKYYITVHYWTEVMKK</sequence>
<feature type="chain" id="PRO_5017428053" description="SCP domain-containing protein" evidence="1">
    <location>
        <begin position="23"/>
        <end position="187"/>
    </location>
</feature>
<organism evidence="3">
    <name type="scientific">uncultured bacterium</name>
    <name type="common">gcode 4</name>
    <dbReference type="NCBI Taxonomy" id="1234023"/>
    <lineage>
        <taxon>Bacteria</taxon>
        <taxon>environmental samples</taxon>
    </lineage>
</organism>
<dbReference type="InterPro" id="IPR014044">
    <property type="entry name" value="CAP_dom"/>
</dbReference>